<reference evidence="1" key="2">
    <citation type="journal article" date="2015" name="Data Brief">
        <title>Shoot transcriptome of the giant reed, Arundo donax.</title>
        <authorList>
            <person name="Barrero R.A."/>
            <person name="Guerrero F.D."/>
            <person name="Moolhuijzen P."/>
            <person name="Goolsby J.A."/>
            <person name="Tidwell J."/>
            <person name="Bellgard S.E."/>
            <person name="Bellgard M.I."/>
        </authorList>
    </citation>
    <scope>NUCLEOTIDE SEQUENCE</scope>
    <source>
        <tissue evidence="1">Shoot tissue taken approximately 20 cm above the soil surface</tissue>
    </source>
</reference>
<accession>A0A0A9BQN2</accession>
<organism evidence="1">
    <name type="scientific">Arundo donax</name>
    <name type="common">Giant reed</name>
    <name type="synonym">Donax arundinaceus</name>
    <dbReference type="NCBI Taxonomy" id="35708"/>
    <lineage>
        <taxon>Eukaryota</taxon>
        <taxon>Viridiplantae</taxon>
        <taxon>Streptophyta</taxon>
        <taxon>Embryophyta</taxon>
        <taxon>Tracheophyta</taxon>
        <taxon>Spermatophyta</taxon>
        <taxon>Magnoliopsida</taxon>
        <taxon>Liliopsida</taxon>
        <taxon>Poales</taxon>
        <taxon>Poaceae</taxon>
        <taxon>PACMAD clade</taxon>
        <taxon>Arundinoideae</taxon>
        <taxon>Arundineae</taxon>
        <taxon>Arundo</taxon>
    </lineage>
</organism>
<proteinExistence type="predicted"/>
<name>A0A0A9BQN2_ARUDO</name>
<dbReference type="AlphaFoldDB" id="A0A0A9BQN2"/>
<sequence length="57" mass="6773">MNLWSVLLAFATAKCRYSSKTEDKHHFCSFRRHPTTQPVRCLPLLQWMSTACFLRQE</sequence>
<reference evidence="1" key="1">
    <citation type="submission" date="2014-09" db="EMBL/GenBank/DDBJ databases">
        <authorList>
            <person name="Magalhaes I.L.F."/>
            <person name="Oliveira U."/>
            <person name="Santos F.R."/>
            <person name="Vidigal T.H.D.A."/>
            <person name="Brescovit A.D."/>
            <person name="Santos A.J."/>
        </authorList>
    </citation>
    <scope>NUCLEOTIDE SEQUENCE</scope>
    <source>
        <tissue evidence="1">Shoot tissue taken approximately 20 cm above the soil surface</tissue>
    </source>
</reference>
<dbReference type="EMBL" id="GBRH01232239">
    <property type="protein sequence ID" value="JAD65656.1"/>
    <property type="molecule type" value="Transcribed_RNA"/>
</dbReference>
<protein>
    <submittedName>
        <fullName evidence="1">Uncharacterized protein</fullName>
    </submittedName>
</protein>
<evidence type="ECO:0000313" key="1">
    <source>
        <dbReference type="EMBL" id="JAD65656.1"/>
    </source>
</evidence>